<dbReference type="Proteomes" id="UP001652625">
    <property type="component" value="Chromosome 03"/>
</dbReference>
<feature type="coiled-coil region" evidence="3">
    <location>
        <begin position="149"/>
        <end position="214"/>
    </location>
</feature>
<keyword evidence="3" id="KW-0175">Coiled coil</keyword>
<evidence type="ECO:0000259" key="4">
    <source>
        <dbReference type="PROSITE" id="PS50004"/>
    </source>
</evidence>
<feature type="domain" description="C2" evidence="4">
    <location>
        <begin position="1"/>
        <end position="105"/>
    </location>
</feature>
<dbReference type="Pfam" id="PF00168">
    <property type="entry name" value="C2"/>
    <property type="match status" value="1"/>
</dbReference>
<evidence type="ECO:0000256" key="3">
    <source>
        <dbReference type="SAM" id="Coils"/>
    </source>
</evidence>
<dbReference type="InterPro" id="IPR035892">
    <property type="entry name" value="C2_domain_sf"/>
</dbReference>
<dbReference type="RefSeq" id="XP_065648809.1">
    <property type="nucleotide sequence ID" value="XM_065792737.1"/>
</dbReference>
<name>A0ABM4BIE2_HYDVU</name>
<organism evidence="5 6">
    <name type="scientific">Hydra vulgaris</name>
    <name type="common">Hydra</name>
    <name type="synonym">Hydra attenuata</name>
    <dbReference type="NCBI Taxonomy" id="6087"/>
    <lineage>
        <taxon>Eukaryota</taxon>
        <taxon>Metazoa</taxon>
        <taxon>Cnidaria</taxon>
        <taxon>Hydrozoa</taxon>
        <taxon>Hydroidolina</taxon>
        <taxon>Anthoathecata</taxon>
        <taxon>Aplanulata</taxon>
        <taxon>Hydridae</taxon>
        <taxon>Hydra</taxon>
    </lineage>
</organism>
<reference evidence="6" key="1">
    <citation type="submission" date="2025-08" db="UniProtKB">
        <authorList>
            <consortium name="RefSeq"/>
        </authorList>
    </citation>
    <scope>IDENTIFICATION</scope>
</reference>
<keyword evidence="2" id="KW-0106">Calcium</keyword>
<dbReference type="PROSITE" id="PS50004">
    <property type="entry name" value="C2"/>
    <property type="match status" value="1"/>
</dbReference>
<dbReference type="Gene3D" id="2.60.40.150">
    <property type="entry name" value="C2 domain"/>
    <property type="match status" value="1"/>
</dbReference>
<evidence type="ECO:0000256" key="1">
    <source>
        <dbReference type="ARBA" id="ARBA00022723"/>
    </source>
</evidence>
<protein>
    <submittedName>
        <fullName evidence="6">Uncharacterized protein LOC100199111</fullName>
    </submittedName>
</protein>
<keyword evidence="1" id="KW-0479">Metal-binding</keyword>
<dbReference type="SMART" id="SM00239">
    <property type="entry name" value="C2"/>
    <property type="match status" value="1"/>
</dbReference>
<keyword evidence="5" id="KW-1185">Reference proteome</keyword>
<dbReference type="PANTHER" id="PTHR45911">
    <property type="entry name" value="C2 DOMAIN-CONTAINING PROTEIN"/>
    <property type="match status" value="1"/>
</dbReference>
<evidence type="ECO:0000313" key="5">
    <source>
        <dbReference type="Proteomes" id="UP001652625"/>
    </source>
</evidence>
<evidence type="ECO:0000313" key="6">
    <source>
        <dbReference type="RefSeq" id="XP_065648809.1"/>
    </source>
</evidence>
<dbReference type="InterPro" id="IPR000008">
    <property type="entry name" value="C2_dom"/>
</dbReference>
<accession>A0ABM4BIE2</accession>
<dbReference type="SUPFAM" id="SSF49562">
    <property type="entry name" value="C2 domain (Calcium/lipid-binding domain, CaLB)"/>
    <property type="match status" value="1"/>
</dbReference>
<evidence type="ECO:0000256" key="2">
    <source>
        <dbReference type="ARBA" id="ARBA00022837"/>
    </source>
</evidence>
<dbReference type="GeneID" id="100199111"/>
<sequence length="258" mass="29492">MEELKKKLIVKVINGRGLKNKETFQTSDPYCLVEVGSQKQKTKHVSSNLNPDWGDEFVFDLTEDEVKVLSVSVWDKNTLKKDVFMGYTFVTFDDCKSMVETVKTVNMMGGLTGQITVSLKPEFETSASKIERLDKQIIEIKISHDQSDNKNLEKELNEKLAHLSSENAELINQNKALLEKCKEFEKTNVQSSELAKLTIECQSLREQCTNQASENSQLNTTIVELKGQIHNFRNIFEELLIENQKLIRIRDGLNNLCV</sequence>
<dbReference type="CDD" id="cd00030">
    <property type="entry name" value="C2"/>
    <property type="match status" value="1"/>
</dbReference>
<gene>
    <name evidence="6" type="primary">LOC100199111</name>
</gene>
<proteinExistence type="predicted"/>